<name>A0AC61S4Y7_9BACT</name>
<protein>
    <submittedName>
        <fullName evidence="1">Glycosyltransferase family 2 protein</fullName>
    </submittedName>
</protein>
<gene>
    <name evidence="1" type="ORF">E5990_06930</name>
</gene>
<dbReference type="EMBL" id="SSTG01000078">
    <property type="protein sequence ID" value="THG49531.1"/>
    <property type="molecule type" value="Genomic_DNA"/>
</dbReference>
<comment type="caution">
    <text evidence="1">The sequence shown here is derived from an EMBL/GenBank/DDBJ whole genome shotgun (WGS) entry which is preliminary data.</text>
</comment>
<proteinExistence type="predicted"/>
<reference evidence="1" key="1">
    <citation type="submission" date="2019-04" db="EMBL/GenBank/DDBJ databases">
        <title>Microbes associate with the intestines of laboratory mice.</title>
        <authorList>
            <person name="Navarre W."/>
            <person name="Wong E."/>
            <person name="Huang K.C."/>
            <person name="Tropini C."/>
            <person name="Ng K."/>
            <person name="Yu B."/>
        </authorList>
    </citation>
    <scope>NUCLEOTIDE SEQUENCE</scope>
    <source>
        <strain evidence="1">NM86_A22</strain>
    </source>
</reference>
<sequence>MNHSSQKPVAVVILNWNGAKMLEHYLPSVVSGTSSGLADIIVADNGSDDNSIVLLKQKFPQVGIIGLDRNYGFAQGYNLAIKQLGHKYIVLLNSDVATPCNWLEPLFGYMEDNPGTGACQPKILSDAEHDSFEYAGAAGGYIDANGFPYCRGRLFDTVETDSGQYDTVVKADWVSGACFFVRRQVYIDSGGLDASFFAHMEEIDLCWRIRRMGYELAAIPQSHVYHLGGGTLPMGNPRKTYLNFRNNLLLLNKNLPKKVRRRKLFIRRLYDTLAGAVFLVKGNMADAQAVLRAHIDFRKWRKKTSPGPDAPELDLTRDKPNIIIQYYLKKRRFFSEI</sequence>
<organism evidence="1 2">
    <name type="scientific">Muribaculum caecicola</name>
    <dbReference type="NCBI Taxonomy" id="3038144"/>
    <lineage>
        <taxon>Bacteria</taxon>
        <taxon>Pseudomonadati</taxon>
        <taxon>Bacteroidota</taxon>
        <taxon>Bacteroidia</taxon>
        <taxon>Bacteroidales</taxon>
        <taxon>Muribaculaceae</taxon>
        <taxon>Muribaculum</taxon>
    </lineage>
</organism>
<keyword evidence="2" id="KW-1185">Reference proteome</keyword>
<dbReference type="Proteomes" id="UP000305401">
    <property type="component" value="Unassembled WGS sequence"/>
</dbReference>
<evidence type="ECO:0000313" key="1">
    <source>
        <dbReference type="EMBL" id="THG49531.1"/>
    </source>
</evidence>
<accession>A0AC61S4Y7</accession>
<evidence type="ECO:0000313" key="2">
    <source>
        <dbReference type="Proteomes" id="UP000305401"/>
    </source>
</evidence>